<keyword evidence="2" id="KW-1185">Reference proteome</keyword>
<accession>A0A225UI74</accession>
<dbReference type="EMBL" id="NBNE01018389">
    <property type="protein sequence ID" value="OWY92296.1"/>
    <property type="molecule type" value="Genomic_DNA"/>
</dbReference>
<organism evidence="1 2">
    <name type="scientific">Phytophthora megakarya</name>
    <dbReference type="NCBI Taxonomy" id="4795"/>
    <lineage>
        <taxon>Eukaryota</taxon>
        <taxon>Sar</taxon>
        <taxon>Stramenopiles</taxon>
        <taxon>Oomycota</taxon>
        <taxon>Peronosporomycetes</taxon>
        <taxon>Peronosporales</taxon>
        <taxon>Peronosporaceae</taxon>
        <taxon>Phytophthora</taxon>
    </lineage>
</organism>
<proteinExistence type="predicted"/>
<evidence type="ECO:0000313" key="2">
    <source>
        <dbReference type="Proteomes" id="UP000198211"/>
    </source>
</evidence>
<reference evidence="2" key="1">
    <citation type="submission" date="2017-03" db="EMBL/GenBank/DDBJ databases">
        <title>Phytopthora megakarya and P. palmivora, two closely related causual agents of cacao black pod achieved similar genome size and gene model numbers by different mechanisms.</title>
        <authorList>
            <person name="Ali S."/>
            <person name="Shao J."/>
            <person name="Larry D.J."/>
            <person name="Kronmiller B."/>
            <person name="Shen D."/>
            <person name="Strem M.D."/>
            <person name="Melnick R.L."/>
            <person name="Guiltinan M.J."/>
            <person name="Tyler B.M."/>
            <person name="Meinhardt L.W."/>
            <person name="Bailey B.A."/>
        </authorList>
    </citation>
    <scope>NUCLEOTIDE SEQUENCE [LARGE SCALE GENOMIC DNA]</scope>
    <source>
        <strain evidence="2">zdho120</strain>
    </source>
</reference>
<gene>
    <name evidence="1" type="ORF">PHMEG_00038762</name>
</gene>
<dbReference type="AlphaFoldDB" id="A0A225UI74"/>
<sequence length="265" mass="29917">MASNDESKTPNRLVFPKDARHFDVGKDLIVRHLRQKCTALAREAMLKGQERPAFKYLESLRTSFNEEDLPGAWKRLEAHYGQSDAQEMTALVAELDKALEMDFSSVGQLIVRVRETRNRVAGESDGSNDDSESYGGNNVDYTSEGFHLDKVEALLRNVFMDKSKNQIQAMQDRIVPANYAISGSNHPTIDPTQPDFPAITGRIGSRRSEAESKSIHLEFILRNNTKTRCDRVEPFSVLYKIRTLRLLCLSGCLHLIKTSVRSSAR</sequence>
<name>A0A225UI74_9STRA</name>
<dbReference type="Proteomes" id="UP000198211">
    <property type="component" value="Unassembled WGS sequence"/>
</dbReference>
<evidence type="ECO:0000313" key="1">
    <source>
        <dbReference type="EMBL" id="OWY92296.1"/>
    </source>
</evidence>
<comment type="caution">
    <text evidence="1">The sequence shown here is derived from an EMBL/GenBank/DDBJ whole genome shotgun (WGS) entry which is preliminary data.</text>
</comment>
<protein>
    <submittedName>
        <fullName evidence="1">Uncharacterized protein</fullName>
    </submittedName>
</protein>